<protein>
    <recommendedName>
        <fullName evidence="3">EF-hand domain-containing protein</fullName>
    </recommendedName>
</protein>
<dbReference type="Proteomes" id="UP001168528">
    <property type="component" value="Unassembled WGS sequence"/>
</dbReference>
<organism evidence="1 2">
    <name type="scientific">Rhodocytophaga aerolata</name>
    <dbReference type="NCBI Taxonomy" id="455078"/>
    <lineage>
        <taxon>Bacteria</taxon>
        <taxon>Pseudomonadati</taxon>
        <taxon>Bacteroidota</taxon>
        <taxon>Cytophagia</taxon>
        <taxon>Cytophagales</taxon>
        <taxon>Rhodocytophagaceae</taxon>
        <taxon>Rhodocytophaga</taxon>
    </lineage>
</organism>
<evidence type="ECO:0000313" key="1">
    <source>
        <dbReference type="EMBL" id="MDO1444617.1"/>
    </source>
</evidence>
<evidence type="ECO:0000313" key="2">
    <source>
        <dbReference type="Proteomes" id="UP001168528"/>
    </source>
</evidence>
<name>A0ABT8QXP3_9BACT</name>
<dbReference type="EMBL" id="JAUKPO010000001">
    <property type="protein sequence ID" value="MDO1444617.1"/>
    <property type="molecule type" value="Genomic_DNA"/>
</dbReference>
<evidence type="ECO:0008006" key="3">
    <source>
        <dbReference type="Google" id="ProtNLM"/>
    </source>
</evidence>
<gene>
    <name evidence="1" type="ORF">Q0590_00060</name>
</gene>
<reference evidence="1" key="1">
    <citation type="submission" date="2023-07" db="EMBL/GenBank/DDBJ databases">
        <title>The genome sequence of Rhodocytophaga aerolata KACC 12507.</title>
        <authorList>
            <person name="Zhang X."/>
        </authorList>
    </citation>
    <scope>NUCLEOTIDE SEQUENCE</scope>
    <source>
        <strain evidence="1">KACC 12507</strain>
    </source>
</reference>
<comment type="caution">
    <text evidence="1">The sequence shown here is derived from an EMBL/GenBank/DDBJ whole genome shotgun (WGS) entry which is preliminary data.</text>
</comment>
<keyword evidence="2" id="KW-1185">Reference proteome</keyword>
<dbReference type="RefSeq" id="WP_302035423.1">
    <property type="nucleotide sequence ID" value="NZ_JAUKPO010000001.1"/>
</dbReference>
<sequence length="773" mass="86277">MKKLLRVSISAAKSSKLLVQLLVLLVLILAACQDNNFVVNPSTLCSCNAGVDDDCFPSVQAWRHTVDNLLEVSASDFTNGDFVGAECQGEMAVAWDWPPFLFNCWRPVNGFKYNMSATLHQFNWHYDDDEDWNLHIIPTQAFNFLISDVEALHDESSDEHRKNCGDSPCMEAEISPDKQFWNNPWFFAPGVDPADTEDNGYSWLEGRQLGFYGLWVMDANHDFKSEIHNSEMIWFKDHFENPAPLDIFWLLFMQDNTGRFDDSDNFDCDGDAPAGWKPWAQSPLSGQFNIAFEVNPSREVVNFSIVELFNRFVVTSQDVDGRRDADDGKSHALEINGRVVVRVEETQQNDDDLGVTFTNLCLRPDGKLQGFVTIRSKIGGDDDKDEEGFHILYVTRSLGSTRPDVVRPDIAFPRLLITSKEVGGSIKVEQDFFVGDLQLTLHGNDSTSSRDFLISKVEFAAKGVRQELRFEQSGQSKEVLIRNLPLLPGGKIIVTTASGLNLAVSTPSIQLAPGISDTLIQATVDEGALKFLPSAVGGIPNVSIPSNKQLLRSQEYHLKFLPRYAAYKGNNVMTDKPSLYAAELNEAIIGKDEKKMQVLLQSTQPFNISWSFSATNLLTGKPVPICTNNQTMCSGIQVELLSGKMKNDSLKVKFLSQGAEGIIEFIAKGSLTDMKGKTTVVEHRLWSHGFSNSINNVEEIATLIQALSGLKDRSILIPPAPTRKPQTNNPPQDDKTRQAYIINAYLKETVKDKQITIEELRDVLGALRKFGYI</sequence>
<proteinExistence type="predicted"/>
<dbReference type="PROSITE" id="PS51257">
    <property type="entry name" value="PROKAR_LIPOPROTEIN"/>
    <property type="match status" value="1"/>
</dbReference>
<accession>A0ABT8QXP3</accession>